<evidence type="ECO:0000313" key="1">
    <source>
        <dbReference type="EMBL" id="MDO1445097.1"/>
    </source>
</evidence>
<evidence type="ECO:0000313" key="2">
    <source>
        <dbReference type="Proteomes" id="UP001168528"/>
    </source>
</evidence>
<reference evidence="1" key="1">
    <citation type="submission" date="2023-07" db="EMBL/GenBank/DDBJ databases">
        <title>The genome sequence of Rhodocytophaga aerolata KACC 12507.</title>
        <authorList>
            <person name="Zhang X."/>
        </authorList>
    </citation>
    <scope>NUCLEOTIDE SEQUENCE</scope>
    <source>
        <strain evidence="1">KACC 12507</strain>
    </source>
</reference>
<dbReference type="CDD" id="cd00093">
    <property type="entry name" value="HTH_XRE"/>
    <property type="match status" value="1"/>
</dbReference>
<sequence>MNKLTTAPPSELSLQKKLFQQIKNGLGSHLSLVEEVADLLGISTDSAYRRLRSETPVSLEEAAILCKHFHIALDEIIPQPQEAVIFRRFSIHEQALTFADYLRYSREYFEKMRLIKHCMCYYAAKDIPVFYHFMFPPLGKFKLFFWLKTVKGVPEFKNLPFSFESIPDEYMKLSNAISDSYFQTPGVEIWNEETTNSTLRQIYYYHEAGLFADPAIPLALVDQLEQLVKHVHLQAETGQKLLHTATPAAVPVKFELYHNEVLLLDNTILHQADSFSSVLVSYNAIDYLTTTNHAFCHEVYRWLQIQMEKSVLISKISEKERNRFFNKMYENIKQHRKKMQEQR</sequence>
<dbReference type="InterPro" id="IPR001387">
    <property type="entry name" value="Cro/C1-type_HTH"/>
</dbReference>
<protein>
    <recommendedName>
        <fullName evidence="3">Transcription regulator BetR N-terminal domain-containing protein</fullName>
    </recommendedName>
</protein>
<keyword evidence="2" id="KW-1185">Reference proteome</keyword>
<name>A0ABT8QZ30_9BACT</name>
<proteinExistence type="predicted"/>
<gene>
    <name evidence="1" type="ORF">Q0590_02485</name>
</gene>
<comment type="caution">
    <text evidence="1">The sequence shown here is derived from an EMBL/GenBank/DDBJ whole genome shotgun (WGS) entry which is preliminary data.</text>
</comment>
<dbReference type="Proteomes" id="UP001168528">
    <property type="component" value="Unassembled WGS sequence"/>
</dbReference>
<dbReference type="RefSeq" id="WP_302035892.1">
    <property type="nucleotide sequence ID" value="NZ_JAUKPO010000001.1"/>
</dbReference>
<accession>A0ABT8QZ30</accession>
<organism evidence="1 2">
    <name type="scientific">Rhodocytophaga aerolata</name>
    <dbReference type="NCBI Taxonomy" id="455078"/>
    <lineage>
        <taxon>Bacteria</taxon>
        <taxon>Pseudomonadati</taxon>
        <taxon>Bacteroidota</taxon>
        <taxon>Cytophagia</taxon>
        <taxon>Cytophagales</taxon>
        <taxon>Rhodocytophagaceae</taxon>
        <taxon>Rhodocytophaga</taxon>
    </lineage>
</organism>
<evidence type="ECO:0008006" key="3">
    <source>
        <dbReference type="Google" id="ProtNLM"/>
    </source>
</evidence>
<dbReference type="EMBL" id="JAUKPO010000001">
    <property type="protein sequence ID" value="MDO1445097.1"/>
    <property type="molecule type" value="Genomic_DNA"/>
</dbReference>